<proteinExistence type="predicted"/>
<dbReference type="PANTHER" id="PTHR42905:SF16">
    <property type="entry name" value="CARBOXYPHOSPHONOENOLPYRUVATE PHOSPHONOMUTASE-LIKE PROTEIN (AFU_ORTHOLOGUE AFUA_5G07230)"/>
    <property type="match status" value="1"/>
</dbReference>
<dbReference type="CDD" id="cd00377">
    <property type="entry name" value="ICL_PEPM"/>
    <property type="match status" value="1"/>
</dbReference>
<evidence type="ECO:0000313" key="2">
    <source>
        <dbReference type="Proteomes" id="UP000429644"/>
    </source>
</evidence>
<protein>
    <submittedName>
        <fullName evidence="1">Isocitrate lyase/phosphoenolpyruvate mutase family protein</fullName>
    </submittedName>
</protein>
<dbReference type="GO" id="GO:0016829">
    <property type="term" value="F:lyase activity"/>
    <property type="evidence" value="ECO:0007669"/>
    <property type="project" value="UniProtKB-KW"/>
</dbReference>
<gene>
    <name evidence="1" type="ORF">GB882_10785</name>
</gene>
<dbReference type="EMBL" id="WHPD01002328">
    <property type="protein sequence ID" value="MPV89153.1"/>
    <property type="molecule type" value="Genomic_DNA"/>
</dbReference>
<organism evidence="1 2">
    <name type="scientific">Georgenia ruanii</name>
    <dbReference type="NCBI Taxonomy" id="348442"/>
    <lineage>
        <taxon>Bacteria</taxon>
        <taxon>Bacillati</taxon>
        <taxon>Actinomycetota</taxon>
        <taxon>Actinomycetes</taxon>
        <taxon>Micrococcales</taxon>
        <taxon>Bogoriellaceae</taxon>
        <taxon>Georgenia</taxon>
    </lineage>
</organism>
<dbReference type="SUPFAM" id="SSF51621">
    <property type="entry name" value="Phosphoenolpyruvate/pyruvate domain"/>
    <property type="match status" value="1"/>
</dbReference>
<dbReference type="Gene3D" id="3.20.20.60">
    <property type="entry name" value="Phosphoenolpyruvate-binding domains"/>
    <property type="match status" value="1"/>
</dbReference>
<evidence type="ECO:0000313" key="1">
    <source>
        <dbReference type="EMBL" id="MPV89153.1"/>
    </source>
</evidence>
<dbReference type="PANTHER" id="PTHR42905">
    <property type="entry name" value="PHOSPHOENOLPYRUVATE CARBOXYLASE"/>
    <property type="match status" value="1"/>
</dbReference>
<reference evidence="1 2" key="1">
    <citation type="submission" date="2019-10" db="EMBL/GenBank/DDBJ databases">
        <title>Georgenia wutianyii sp. nov. and Georgenia yuyongxinii sp. nov. isolated from plateau pika (Ochotona curzoniae) in the Qinghai-Tibet plateau of China.</title>
        <authorList>
            <person name="Tian Z."/>
        </authorList>
    </citation>
    <scope>NUCLEOTIDE SEQUENCE [LARGE SCALE GENOMIC DNA]</scope>
    <source>
        <strain evidence="1 2">JCM 15130</strain>
    </source>
</reference>
<comment type="caution">
    <text evidence="1">The sequence shown here is derived from an EMBL/GenBank/DDBJ whole genome shotgun (WGS) entry which is preliminary data.</text>
</comment>
<name>A0A7J9UXQ7_9MICO</name>
<sequence length="267" mass="27650">MAAEPDDLAEQFLALHRPGSPLLLPNAWDAGSAKILAELGFAAVATTSSGFAATLGRHDGAVTREEALANAADLVRAVDVPVSADLENGYADAPREVAETVTAARAVGLAGCSIEDYTGHEDDPIYDAGLARERIAAAAQASGPLVLTARCENYLHGRPDLRDTLARLQAYQQAGADVLYAPGLVDLDQIRTVCAETDRPVNVLLVRGGPTPAELADAGVARISVGGTFTWNALAGLIQAARELLDGGTAFLDRAGPARKVIDAAFG</sequence>
<dbReference type="Proteomes" id="UP000429644">
    <property type="component" value="Unassembled WGS sequence"/>
</dbReference>
<dbReference type="InterPro" id="IPR039556">
    <property type="entry name" value="ICL/PEPM"/>
</dbReference>
<dbReference type="RefSeq" id="WP_152231852.1">
    <property type="nucleotide sequence ID" value="NZ_BAAAOT010000017.1"/>
</dbReference>
<dbReference type="InterPro" id="IPR040442">
    <property type="entry name" value="Pyrv_kinase-like_dom_sf"/>
</dbReference>
<keyword evidence="1" id="KW-0670">Pyruvate</keyword>
<dbReference type="Pfam" id="PF13714">
    <property type="entry name" value="PEP_mutase"/>
    <property type="match status" value="1"/>
</dbReference>
<keyword evidence="1" id="KW-0456">Lyase</keyword>
<dbReference type="AlphaFoldDB" id="A0A7J9UXQ7"/>
<accession>A0A7J9UXQ7</accession>
<dbReference type="InterPro" id="IPR015813">
    <property type="entry name" value="Pyrv/PenolPyrv_kinase-like_dom"/>
</dbReference>
<dbReference type="OrthoDB" id="9780430at2"/>
<keyword evidence="2" id="KW-1185">Reference proteome</keyword>